<comment type="caution">
    <text evidence="1">The sequence shown here is derived from an EMBL/GenBank/DDBJ whole genome shotgun (WGS) entry which is preliminary data.</text>
</comment>
<accession>A0AAN7V093</accession>
<evidence type="ECO:0000313" key="2">
    <source>
        <dbReference type="Proteomes" id="UP001329430"/>
    </source>
</evidence>
<dbReference type="Proteomes" id="UP001329430">
    <property type="component" value="Chromosome 10"/>
</dbReference>
<reference evidence="1 2" key="1">
    <citation type="journal article" date="2024" name="Insects">
        <title>An Improved Chromosome-Level Genome Assembly of the Firefly Pyrocoelia pectoralis.</title>
        <authorList>
            <person name="Fu X."/>
            <person name="Meyer-Rochow V.B."/>
            <person name="Ballantyne L."/>
            <person name="Zhu X."/>
        </authorList>
    </citation>
    <scope>NUCLEOTIDE SEQUENCE [LARGE SCALE GENOMIC DNA]</scope>
    <source>
        <strain evidence="1">XCY_ONT2</strain>
    </source>
</reference>
<proteinExistence type="predicted"/>
<sequence>MPDSSLLTDNIVAYISGFVVRMAKKKLKCIECILALESISDSFMDDSCMQLINRKTKGGLKQIRCMLHLSNNKLPRDDNFFELFILGTSMALISKEKIFLSLNDHSLAESSIMDETHRVLLMKLIVRCYCRIRWFSVAKRQTEATRGELVRKTYSN</sequence>
<gene>
    <name evidence="1" type="ORF">RI129_012404</name>
</gene>
<name>A0AAN7V093_9COLE</name>
<evidence type="ECO:0000313" key="1">
    <source>
        <dbReference type="EMBL" id="KAK5638109.1"/>
    </source>
</evidence>
<organism evidence="1 2">
    <name type="scientific">Pyrocoelia pectoralis</name>
    <dbReference type="NCBI Taxonomy" id="417401"/>
    <lineage>
        <taxon>Eukaryota</taxon>
        <taxon>Metazoa</taxon>
        <taxon>Ecdysozoa</taxon>
        <taxon>Arthropoda</taxon>
        <taxon>Hexapoda</taxon>
        <taxon>Insecta</taxon>
        <taxon>Pterygota</taxon>
        <taxon>Neoptera</taxon>
        <taxon>Endopterygota</taxon>
        <taxon>Coleoptera</taxon>
        <taxon>Polyphaga</taxon>
        <taxon>Elateriformia</taxon>
        <taxon>Elateroidea</taxon>
        <taxon>Lampyridae</taxon>
        <taxon>Lampyrinae</taxon>
        <taxon>Pyrocoelia</taxon>
    </lineage>
</organism>
<keyword evidence="2" id="KW-1185">Reference proteome</keyword>
<dbReference type="AlphaFoldDB" id="A0AAN7V093"/>
<protein>
    <submittedName>
        <fullName evidence="1">Uncharacterized protein</fullName>
    </submittedName>
</protein>
<dbReference type="EMBL" id="JAVRBK010000010">
    <property type="protein sequence ID" value="KAK5638109.1"/>
    <property type="molecule type" value="Genomic_DNA"/>
</dbReference>